<name>A0A0E9U697_ANGAN</name>
<sequence>MDRYLLCTPAVDSLDFFPQRWKSPGSESRSPPQYFVQSPGFAN</sequence>
<organism evidence="2">
    <name type="scientific">Anguilla anguilla</name>
    <name type="common">European freshwater eel</name>
    <name type="synonym">Muraena anguilla</name>
    <dbReference type="NCBI Taxonomy" id="7936"/>
    <lineage>
        <taxon>Eukaryota</taxon>
        <taxon>Metazoa</taxon>
        <taxon>Chordata</taxon>
        <taxon>Craniata</taxon>
        <taxon>Vertebrata</taxon>
        <taxon>Euteleostomi</taxon>
        <taxon>Actinopterygii</taxon>
        <taxon>Neopterygii</taxon>
        <taxon>Teleostei</taxon>
        <taxon>Anguilliformes</taxon>
        <taxon>Anguillidae</taxon>
        <taxon>Anguilla</taxon>
    </lineage>
</organism>
<evidence type="ECO:0000256" key="1">
    <source>
        <dbReference type="SAM" id="MobiDB-lite"/>
    </source>
</evidence>
<proteinExistence type="predicted"/>
<protein>
    <submittedName>
        <fullName evidence="2">Uncharacterized protein</fullName>
    </submittedName>
</protein>
<dbReference type="AlphaFoldDB" id="A0A0E9U697"/>
<feature type="region of interest" description="Disordered" evidence="1">
    <location>
        <begin position="22"/>
        <end position="43"/>
    </location>
</feature>
<reference evidence="2" key="2">
    <citation type="journal article" date="2015" name="Fish Shellfish Immunol.">
        <title>Early steps in the European eel (Anguilla anguilla)-Vibrio vulnificus interaction in the gills: Role of the RtxA13 toxin.</title>
        <authorList>
            <person name="Callol A."/>
            <person name="Pajuelo D."/>
            <person name="Ebbesson L."/>
            <person name="Teles M."/>
            <person name="MacKenzie S."/>
            <person name="Amaro C."/>
        </authorList>
    </citation>
    <scope>NUCLEOTIDE SEQUENCE</scope>
</reference>
<dbReference type="EMBL" id="GBXM01048084">
    <property type="protein sequence ID" value="JAH60493.1"/>
    <property type="molecule type" value="Transcribed_RNA"/>
</dbReference>
<accession>A0A0E9U697</accession>
<reference evidence="2" key="1">
    <citation type="submission" date="2014-11" db="EMBL/GenBank/DDBJ databases">
        <authorList>
            <person name="Amaro Gonzalez C."/>
        </authorList>
    </citation>
    <scope>NUCLEOTIDE SEQUENCE</scope>
</reference>
<evidence type="ECO:0000313" key="2">
    <source>
        <dbReference type="EMBL" id="JAH60493.1"/>
    </source>
</evidence>